<organism evidence="1 2">
    <name type="scientific">Luteibacter rhizovicinus</name>
    <dbReference type="NCBI Taxonomy" id="242606"/>
    <lineage>
        <taxon>Bacteria</taxon>
        <taxon>Pseudomonadati</taxon>
        <taxon>Pseudomonadota</taxon>
        <taxon>Gammaproteobacteria</taxon>
        <taxon>Lysobacterales</taxon>
        <taxon>Rhodanobacteraceae</taxon>
        <taxon>Luteibacter</taxon>
    </lineage>
</organism>
<comment type="caution">
    <text evidence="1">The sequence shown here is derived from an EMBL/GenBank/DDBJ whole genome shotgun (WGS) entry which is preliminary data.</text>
</comment>
<accession>A0A4R3YSG8</accession>
<dbReference type="RefSeq" id="WP_132142081.1">
    <property type="nucleotide sequence ID" value="NZ_SMCS01000002.1"/>
</dbReference>
<protein>
    <submittedName>
        <fullName evidence="1">Uncharacterized protein</fullName>
    </submittedName>
</protein>
<evidence type="ECO:0000313" key="1">
    <source>
        <dbReference type="EMBL" id="TCV95847.1"/>
    </source>
</evidence>
<keyword evidence="2" id="KW-1185">Reference proteome</keyword>
<dbReference type="OrthoDB" id="5653635at2"/>
<name>A0A4R3YSG8_9GAMM</name>
<sequence length="198" mass="22203">MSISAEEMQWRSQGGATDVFGRRYDRTQVMMKKHYRGEDNPGPRQTRYLSPLERDDQQISFLSGCVHWMNRPFARPSDGLAPGDYIYVITVDGNFLAIEQQPTDMREVHHSTIPSGKGLICAGHMTVGISHRLVKVDNNSGHYMPDLSCLLKAVYLLRKSGCAIDNFAVGYVPPVGYGSPSMLDYDTARDFLIHAPYS</sequence>
<dbReference type="Proteomes" id="UP000295645">
    <property type="component" value="Unassembled WGS sequence"/>
</dbReference>
<dbReference type="EMBL" id="SMCS01000002">
    <property type="protein sequence ID" value="TCV95847.1"/>
    <property type="molecule type" value="Genomic_DNA"/>
</dbReference>
<evidence type="ECO:0000313" key="2">
    <source>
        <dbReference type="Proteomes" id="UP000295645"/>
    </source>
</evidence>
<proteinExistence type="predicted"/>
<dbReference type="AlphaFoldDB" id="A0A4R3YSG8"/>
<reference evidence="1 2" key="1">
    <citation type="submission" date="2019-03" db="EMBL/GenBank/DDBJ databases">
        <title>Above-ground endophytic microbial communities from plants in different locations in the United States.</title>
        <authorList>
            <person name="Frank C."/>
        </authorList>
    </citation>
    <scope>NUCLEOTIDE SEQUENCE [LARGE SCALE GENOMIC DNA]</scope>
    <source>
        <strain evidence="1 2">LP_13_YM</strain>
    </source>
</reference>
<gene>
    <name evidence="1" type="ORF">EC912_102192</name>
</gene>